<reference evidence="1" key="1">
    <citation type="submission" date="2020-05" db="EMBL/GenBank/DDBJ databases">
        <title>Large-scale comparative analyses of tick genomes elucidate their genetic diversity and vector capacities.</title>
        <authorList>
            <person name="Jia N."/>
            <person name="Wang J."/>
            <person name="Shi W."/>
            <person name="Du L."/>
            <person name="Sun Y."/>
            <person name="Zhan W."/>
            <person name="Jiang J."/>
            <person name="Wang Q."/>
            <person name="Zhang B."/>
            <person name="Ji P."/>
            <person name="Sakyi L.B."/>
            <person name="Cui X."/>
            <person name="Yuan T."/>
            <person name="Jiang B."/>
            <person name="Yang W."/>
            <person name="Lam T.T.-Y."/>
            <person name="Chang Q."/>
            <person name="Ding S."/>
            <person name="Wang X."/>
            <person name="Zhu J."/>
            <person name="Ruan X."/>
            <person name="Zhao L."/>
            <person name="Wei J."/>
            <person name="Que T."/>
            <person name="Du C."/>
            <person name="Cheng J."/>
            <person name="Dai P."/>
            <person name="Han X."/>
            <person name="Huang E."/>
            <person name="Gao Y."/>
            <person name="Liu J."/>
            <person name="Shao H."/>
            <person name="Ye R."/>
            <person name="Li L."/>
            <person name="Wei W."/>
            <person name="Wang X."/>
            <person name="Wang C."/>
            <person name="Yang T."/>
            <person name="Huo Q."/>
            <person name="Li W."/>
            <person name="Guo W."/>
            <person name="Chen H."/>
            <person name="Zhou L."/>
            <person name="Ni X."/>
            <person name="Tian J."/>
            <person name="Zhou Y."/>
            <person name="Sheng Y."/>
            <person name="Liu T."/>
            <person name="Pan Y."/>
            <person name="Xia L."/>
            <person name="Li J."/>
            <person name="Zhao F."/>
            <person name="Cao W."/>
        </authorList>
    </citation>
    <scope>NUCLEOTIDE SEQUENCE</scope>
    <source>
        <strain evidence="1">Hyas-2018</strain>
    </source>
</reference>
<evidence type="ECO:0000313" key="2">
    <source>
        <dbReference type="Proteomes" id="UP000821845"/>
    </source>
</evidence>
<organism evidence="1 2">
    <name type="scientific">Hyalomma asiaticum</name>
    <name type="common">Tick</name>
    <dbReference type="NCBI Taxonomy" id="266040"/>
    <lineage>
        <taxon>Eukaryota</taxon>
        <taxon>Metazoa</taxon>
        <taxon>Ecdysozoa</taxon>
        <taxon>Arthropoda</taxon>
        <taxon>Chelicerata</taxon>
        <taxon>Arachnida</taxon>
        <taxon>Acari</taxon>
        <taxon>Parasitiformes</taxon>
        <taxon>Ixodida</taxon>
        <taxon>Ixodoidea</taxon>
        <taxon>Ixodidae</taxon>
        <taxon>Hyalomminae</taxon>
        <taxon>Hyalomma</taxon>
    </lineage>
</organism>
<evidence type="ECO:0000313" key="1">
    <source>
        <dbReference type="EMBL" id="KAH6927112.1"/>
    </source>
</evidence>
<protein>
    <submittedName>
        <fullName evidence="1">Uncharacterized protein</fullName>
    </submittedName>
</protein>
<sequence length="149" mass="17314">MTGLVYEHPALSATLTFSLSEAQVITLSDLECDYLNAQQCCSKLNGWVLPEVIAQAVLTVLLFFVNFHWILFALNVPMVVWQVYKYLTVPDCNFGVYDPTEIHNRGNLKRHLRDSMIRLAFYLIFFFIYLYCMIIALLTSNPDTRRETY</sequence>
<dbReference type="Proteomes" id="UP000821845">
    <property type="component" value="Chromosome 7"/>
</dbReference>
<comment type="caution">
    <text evidence="1">The sequence shown here is derived from an EMBL/GenBank/DDBJ whole genome shotgun (WGS) entry which is preliminary data.</text>
</comment>
<proteinExistence type="predicted"/>
<name>A0ACB7S1S9_HYAAI</name>
<keyword evidence="2" id="KW-1185">Reference proteome</keyword>
<dbReference type="EMBL" id="CM023487">
    <property type="protein sequence ID" value="KAH6927112.1"/>
    <property type="molecule type" value="Genomic_DNA"/>
</dbReference>
<accession>A0ACB7S1S9</accession>
<gene>
    <name evidence="1" type="ORF">HPB50_026894</name>
</gene>